<keyword evidence="5" id="KW-0949">S-adenosyl-L-methionine</keyword>
<dbReference type="Gene3D" id="3.40.50.150">
    <property type="entry name" value="Vaccinia Virus protein VP39"/>
    <property type="match status" value="1"/>
</dbReference>
<dbReference type="InterPro" id="IPR000277">
    <property type="entry name" value="Cys/Met-Metab_PyrdxlP-dep_enz"/>
</dbReference>
<keyword evidence="4 8" id="KW-0808">Transferase</keyword>
<dbReference type="GO" id="GO:0030170">
    <property type="term" value="F:pyridoxal phosphate binding"/>
    <property type="evidence" value="ECO:0007669"/>
    <property type="project" value="InterPro"/>
</dbReference>
<dbReference type="Pfam" id="PF05724">
    <property type="entry name" value="TPMT"/>
    <property type="match status" value="1"/>
</dbReference>
<dbReference type="InterPro" id="IPR015424">
    <property type="entry name" value="PyrdxlP-dep_Trfase"/>
</dbReference>
<gene>
    <name evidence="8" type="ORF">PGRI_083230</name>
</gene>
<organism evidence="8 9">
    <name type="scientific">Penicillium patulum</name>
    <name type="common">Penicillium griseofulvum</name>
    <dbReference type="NCBI Taxonomy" id="5078"/>
    <lineage>
        <taxon>Eukaryota</taxon>
        <taxon>Fungi</taxon>
        <taxon>Dikarya</taxon>
        <taxon>Ascomycota</taxon>
        <taxon>Pezizomycotina</taxon>
        <taxon>Eurotiomycetes</taxon>
        <taxon>Eurotiomycetidae</taxon>
        <taxon>Eurotiales</taxon>
        <taxon>Aspergillaceae</taxon>
        <taxon>Penicillium</taxon>
    </lineage>
</organism>
<dbReference type="EMBL" id="LHQR01000027">
    <property type="protein sequence ID" value="KXG52039.1"/>
    <property type="molecule type" value="Genomic_DNA"/>
</dbReference>
<sequence length="318" mass="35134">MTTPERLQTPVNQTRLIQHFEKSSIENHNDAWSNLWDTDNSDMWDRGKPSPALIDLLEQRGEILNPIAADGRRKKAFVPGCGKGYDVVMLALHGFDVVGLEISQKGVSIAEGYASSELDKPQAYNFGSAWENKYERGSVSFVNGDFFQPDAMKGEKFDVIYDYTFLCAIHPTMRAQWASRMAELLVPGGLLVCLEFPLFKDPSLLGPPWPLQGVHWNLLSEGGDGILHPSNPNQQAEGGKFERKCMEGFGTRAIRSGLPRDVGTGALVEPIVLATTFAQDHVGSPVGFYVYGRSSNPNRESFEISVAEMESAKYAVES</sequence>
<evidence type="ECO:0000256" key="7">
    <source>
        <dbReference type="RuleBase" id="RU362118"/>
    </source>
</evidence>
<dbReference type="PROSITE" id="PS51585">
    <property type="entry name" value="SAM_MT_TPMT"/>
    <property type="match status" value="1"/>
</dbReference>
<dbReference type="InterPro" id="IPR029063">
    <property type="entry name" value="SAM-dependent_MTases_sf"/>
</dbReference>
<dbReference type="Proteomes" id="UP000070168">
    <property type="component" value="Unassembled WGS sequence"/>
</dbReference>
<dbReference type="STRING" id="5078.A0A135LSX8"/>
<evidence type="ECO:0000256" key="2">
    <source>
        <dbReference type="ARBA" id="ARBA00022553"/>
    </source>
</evidence>
<evidence type="ECO:0000256" key="3">
    <source>
        <dbReference type="ARBA" id="ARBA00022603"/>
    </source>
</evidence>
<dbReference type="GO" id="GO:0019346">
    <property type="term" value="P:transsulfuration"/>
    <property type="evidence" value="ECO:0007669"/>
    <property type="project" value="InterPro"/>
</dbReference>
<evidence type="ECO:0000256" key="6">
    <source>
        <dbReference type="ARBA" id="ARBA00022898"/>
    </source>
</evidence>
<dbReference type="GeneID" id="63711337"/>
<comment type="caution">
    <text evidence="8">The sequence shown here is derived from an EMBL/GenBank/DDBJ whole genome shotgun (WGS) entry which is preliminary data.</text>
</comment>
<dbReference type="CDD" id="cd02440">
    <property type="entry name" value="AdoMet_MTases"/>
    <property type="match status" value="1"/>
</dbReference>
<dbReference type="Gene3D" id="3.40.640.10">
    <property type="entry name" value="Type I PLP-dependent aspartate aminotransferase-like (Major domain)"/>
    <property type="match status" value="1"/>
</dbReference>
<protein>
    <submittedName>
        <fullName evidence="8">Pyridoxal phosphate-dependent transferase, major region, subdomain 1</fullName>
    </submittedName>
</protein>
<dbReference type="GO" id="GO:0032259">
    <property type="term" value="P:methylation"/>
    <property type="evidence" value="ECO:0007669"/>
    <property type="project" value="UniProtKB-KW"/>
</dbReference>
<keyword evidence="6 7" id="KW-0663">Pyridoxal phosphate</keyword>
<dbReference type="AlphaFoldDB" id="A0A135LSX8"/>
<evidence type="ECO:0000256" key="4">
    <source>
        <dbReference type="ARBA" id="ARBA00022679"/>
    </source>
</evidence>
<reference evidence="8 9" key="1">
    <citation type="journal article" date="2016" name="BMC Genomics">
        <title>Genome sequencing and secondary metabolism of the postharvest pathogen Penicillium griseofulvum.</title>
        <authorList>
            <person name="Banani H."/>
            <person name="Marcet-Houben M."/>
            <person name="Ballester A.R."/>
            <person name="Abbruscato P."/>
            <person name="Gonzalez-Candelas L."/>
            <person name="Gabaldon T."/>
            <person name="Spadaro D."/>
        </authorList>
    </citation>
    <scope>NUCLEOTIDE SEQUENCE [LARGE SCALE GENOMIC DNA]</scope>
    <source>
        <strain evidence="8 9">PG3</strain>
    </source>
</reference>
<name>A0A135LSX8_PENPA</name>
<evidence type="ECO:0000256" key="5">
    <source>
        <dbReference type="ARBA" id="ARBA00022691"/>
    </source>
</evidence>
<comment type="similarity">
    <text evidence="7">Belongs to the trans-sulfuration enzymes family.</text>
</comment>
<dbReference type="PANTHER" id="PTHR32183">
    <property type="match status" value="1"/>
</dbReference>
<dbReference type="OrthoDB" id="276151at2759"/>
<keyword evidence="3" id="KW-0489">Methyltransferase</keyword>
<accession>A0A135LSX8</accession>
<dbReference type="InterPro" id="IPR015421">
    <property type="entry name" value="PyrdxlP-dep_Trfase_major"/>
</dbReference>
<keyword evidence="2" id="KW-0597">Phosphoprotein</keyword>
<dbReference type="OMA" id="GVHWNLL"/>
<dbReference type="Pfam" id="PF01053">
    <property type="entry name" value="Cys_Met_Meta_PP"/>
    <property type="match status" value="1"/>
</dbReference>
<evidence type="ECO:0000313" key="9">
    <source>
        <dbReference type="Proteomes" id="UP000070168"/>
    </source>
</evidence>
<keyword evidence="9" id="KW-1185">Reference proteome</keyword>
<proteinExistence type="inferred from homology"/>
<dbReference type="PANTHER" id="PTHR32183:SF6">
    <property type="entry name" value="CYSTEINE SULFINATE DESULFINASE_CYSTEINE DESULFURASE AND RELATED ENZYMES"/>
    <property type="match status" value="1"/>
</dbReference>
<dbReference type="SUPFAM" id="SSF53383">
    <property type="entry name" value="PLP-dependent transferases"/>
    <property type="match status" value="1"/>
</dbReference>
<dbReference type="InterPro" id="IPR008854">
    <property type="entry name" value="TPMT"/>
</dbReference>
<dbReference type="SUPFAM" id="SSF53335">
    <property type="entry name" value="S-adenosyl-L-methionine-dependent methyltransferases"/>
    <property type="match status" value="1"/>
</dbReference>
<dbReference type="GO" id="GO:0008757">
    <property type="term" value="F:S-adenosylmethionine-dependent methyltransferase activity"/>
    <property type="evidence" value="ECO:0007669"/>
    <property type="project" value="InterPro"/>
</dbReference>
<comment type="cofactor">
    <cofactor evidence="1 7">
        <name>pyridoxal 5'-phosphate</name>
        <dbReference type="ChEBI" id="CHEBI:597326"/>
    </cofactor>
</comment>
<dbReference type="RefSeq" id="XP_040650575.1">
    <property type="nucleotide sequence ID" value="XM_040796037.1"/>
</dbReference>
<evidence type="ECO:0000313" key="8">
    <source>
        <dbReference type="EMBL" id="KXG52039.1"/>
    </source>
</evidence>
<evidence type="ECO:0000256" key="1">
    <source>
        <dbReference type="ARBA" id="ARBA00001933"/>
    </source>
</evidence>